<keyword evidence="8" id="KW-1185">Reference proteome</keyword>
<evidence type="ECO:0000256" key="3">
    <source>
        <dbReference type="ARBA" id="ARBA00022741"/>
    </source>
</evidence>
<dbReference type="PANTHER" id="PTHR43895:SF123">
    <property type="entry name" value="NON-SPECIFIC SERINE_THREONINE PROTEIN KINASE"/>
    <property type="match status" value="1"/>
</dbReference>
<evidence type="ECO:0000256" key="2">
    <source>
        <dbReference type="ARBA" id="ARBA00022679"/>
    </source>
</evidence>
<dbReference type="PANTHER" id="PTHR43895">
    <property type="entry name" value="CALCIUM/CALMODULIN-DEPENDENT PROTEIN KINASE KINASE-RELATED"/>
    <property type="match status" value="1"/>
</dbReference>
<dbReference type="GO" id="GO:0004674">
    <property type="term" value="F:protein serine/threonine kinase activity"/>
    <property type="evidence" value="ECO:0007669"/>
    <property type="project" value="UniProtKB-KW"/>
</dbReference>
<keyword evidence="2" id="KW-0808">Transferase</keyword>
<protein>
    <recommendedName>
        <fullName evidence="6">Protein kinase domain-containing protein</fullName>
    </recommendedName>
</protein>
<dbReference type="Proteomes" id="UP000708148">
    <property type="component" value="Unassembled WGS sequence"/>
</dbReference>
<keyword evidence="5" id="KW-0067">ATP-binding</keyword>
<dbReference type="SUPFAM" id="SSF56112">
    <property type="entry name" value="Protein kinase-like (PK-like)"/>
    <property type="match status" value="1"/>
</dbReference>
<dbReference type="OrthoDB" id="193931at2759"/>
<name>A0A8S1J9A8_9CHLO</name>
<reference evidence="7" key="1">
    <citation type="submission" date="2020-12" db="EMBL/GenBank/DDBJ databases">
        <authorList>
            <person name="Iha C."/>
        </authorList>
    </citation>
    <scope>NUCLEOTIDE SEQUENCE</scope>
</reference>
<dbReference type="Pfam" id="PF00069">
    <property type="entry name" value="Pkinase"/>
    <property type="match status" value="1"/>
</dbReference>
<gene>
    <name evidence="7" type="ORF">OSTQU699_LOCUS8077</name>
</gene>
<evidence type="ECO:0000256" key="4">
    <source>
        <dbReference type="ARBA" id="ARBA00022777"/>
    </source>
</evidence>
<dbReference type="GO" id="GO:0005524">
    <property type="term" value="F:ATP binding"/>
    <property type="evidence" value="ECO:0007669"/>
    <property type="project" value="UniProtKB-KW"/>
</dbReference>
<sequence>MVSQPVPALGLPSWYILQEVLSRVDADPTSAAVVVRAHDERIKDPRRAAVAIKCIPRSCVARGAKYIEREVLHHRRLWHRHVVMFRELLLTDSHLCIVMDYIGGGTLHQLVLEKRRLSEGLARWFFQQLILAVDYCHQKGVMNRDVKLENIVVDDRQKHHPVVYVCDFGLSKHVNNSDPTTLLGTGKYMAPEVIYQGAKGLRYDGKKADIYSCGVCLAVMLFGYYPEVLVGGQPVTSDNDARQTGMRVKALVGAGEACLQVVLPQQRDADGE</sequence>
<dbReference type="EMBL" id="CAJHUC010001925">
    <property type="protein sequence ID" value="CAD7702720.1"/>
    <property type="molecule type" value="Genomic_DNA"/>
</dbReference>
<keyword evidence="4" id="KW-0418">Kinase</keyword>
<keyword evidence="1" id="KW-0723">Serine/threonine-protein kinase</keyword>
<organism evidence="7 8">
    <name type="scientific">Ostreobium quekettii</name>
    <dbReference type="NCBI Taxonomy" id="121088"/>
    <lineage>
        <taxon>Eukaryota</taxon>
        <taxon>Viridiplantae</taxon>
        <taxon>Chlorophyta</taxon>
        <taxon>core chlorophytes</taxon>
        <taxon>Ulvophyceae</taxon>
        <taxon>TCBD clade</taxon>
        <taxon>Bryopsidales</taxon>
        <taxon>Ostreobineae</taxon>
        <taxon>Ostreobiaceae</taxon>
        <taxon>Ostreobium</taxon>
    </lineage>
</organism>
<feature type="domain" description="Protein kinase" evidence="6">
    <location>
        <begin position="18"/>
        <end position="272"/>
    </location>
</feature>
<dbReference type="InterPro" id="IPR000719">
    <property type="entry name" value="Prot_kinase_dom"/>
</dbReference>
<evidence type="ECO:0000313" key="8">
    <source>
        <dbReference type="Proteomes" id="UP000708148"/>
    </source>
</evidence>
<evidence type="ECO:0000256" key="1">
    <source>
        <dbReference type="ARBA" id="ARBA00022527"/>
    </source>
</evidence>
<evidence type="ECO:0000256" key="5">
    <source>
        <dbReference type="ARBA" id="ARBA00022840"/>
    </source>
</evidence>
<accession>A0A8S1J9A8</accession>
<evidence type="ECO:0000259" key="6">
    <source>
        <dbReference type="PROSITE" id="PS50011"/>
    </source>
</evidence>
<proteinExistence type="predicted"/>
<dbReference type="PROSITE" id="PS50011">
    <property type="entry name" value="PROTEIN_KINASE_DOM"/>
    <property type="match status" value="1"/>
</dbReference>
<comment type="caution">
    <text evidence="7">The sequence shown here is derived from an EMBL/GenBank/DDBJ whole genome shotgun (WGS) entry which is preliminary data.</text>
</comment>
<dbReference type="Gene3D" id="1.10.510.10">
    <property type="entry name" value="Transferase(Phosphotransferase) domain 1"/>
    <property type="match status" value="1"/>
</dbReference>
<dbReference type="AlphaFoldDB" id="A0A8S1J9A8"/>
<dbReference type="SMART" id="SM00220">
    <property type="entry name" value="S_TKc"/>
    <property type="match status" value="1"/>
</dbReference>
<dbReference type="GO" id="GO:0007165">
    <property type="term" value="P:signal transduction"/>
    <property type="evidence" value="ECO:0007669"/>
    <property type="project" value="TreeGrafter"/>
</dbReference>
<keyword evidence="3" id="KW-0547">Nucleotide-binding</keyword>
<evidence type="ECO:0000313" key="7">
    <source>
        <dbReference type="EMBL" id="CAD7702720.1"/>
    </source>
</evidence>
<dbReference type="InterPro" id="IPR011009">
    <property type="entry name" value="Kinase-like_dom_sf"/>
</dbReference>